<keyword evidence="1" id="KW-1133">Transmembrane helix</keyword>
<keyword evidence="3" id="KW-1185">Reference proteome</keyword>
<sequence>MKQRRLLSILTLTSISFIWGATFVLFYLNPGKKCGAQMYY</sequence>
<organism evidence="2 3">
    <name type="scientific">Thermoflavimicrobium dichotomicum</name>
    <dbReference type="NCBI Taxonomy" id="46223"/>
    <lineage>
        <taxon>Bacteria</taxon>
        <taxon>Bacillati</taxon>
        <taxon>Bacillota</taxon>
        <taxon>Bacilli</taxon>
        <taxon>Bacillales</taxon>
        <taxon>Thermoactinomycetaceae</taxon>
        <taxon>Thermoflavimicrobium</taxon>
    </lineage>
</organism>
<keyword evidence="1" id="KW-0812">Transmembrane</keyword>
<protein>
    <recommendedName>
        <fullName evidence="4">EamA-like transporter family protein</fullName>
    </recommendedName>
</protein>
<feature type="transmembrane region" description="Helical" evidence="1">
    <location>
        <begin position="6"/>
        <end position="28"/>
    </location>
</feature>
<dbReference type="RefSeq" id="WP_281244558.1">
    <property type="nucleotide sequence ID" value="NZ_FORR01000009.1"/>
</dbReference>
<accession>A0A1I3R6P2</accession>
<evidence type="ECO:0000313" key="3">
    <source>
        <dbReference type="Proteomes" id="UP000199545"/>
    </source>
</evidence>
<evidence type="ECO:0000256" key="1">
    <source>
        <dbReference type="SAM" id="Phobius"/>
    </source>
</evidence>
<name>A0A1I3R6P2_9BACL</name>
<dbReference type="Proteomes" id="UP000199545">
    <property type="component" value="Unassembled WGS sequence"/>
</dbReference>
<evidence type="ECO:0008006" key="4">
    <source>
        <dbReference type="Google" id="ProtNLM"/>
    </source>
</evidence>
<dbReference type="AlphaFoldDB" id="A0A1I3R6P2"/>
<gene>
    <name evidence="2" type="ORF">SAMN05421852_10921</name>
</gene>
<proteinExistence type="predicted"/>
<evidence type="ECO:0000313" key="2">
    <source>
        <dbReference type="EMBL" id="SFJ41319.1"/>
    </source>
</evidence>
<keyword evidence="1" id="KW-0472">Membrane</keyword>
<reference evidence="2 3" key="1">
    <citation type="submission" date="2016-10" db="EMBL/GenBank/DDBJ databases">
        <authorList>
            <person name="de Groot N.N."/>
        </authorList>
    </citation>
    <scope>NUCLEOTIDE SEQUENCE [LARGE SCALE GENOMIC DNA]</scope>
    <source>
        <strain evidence="2 3">DSM 44778</strain>
    </source>
</reference>
<dbReference type="EMBL" id="FORR01000009">
    <property type="protein sequence ID" value="SFJ41319.1"/>
    <property type="molecule type" value="Genomic_DNA"/>
</dbReference>